<evidence type="ECO:0000256" key="1">
    <source>
        <dbReference type="SAM" id="Phobius"/>
    </source>
</evidence>
<evidence type="ECO:0000313" key="2">
    <source>
        <dbReference type="EMBL" id="VEU62767.1"/>
    </source>
</evidence>
<reference evidence="2 3" key="1">
    <citation type="submission" date="2019-01" db="EMBL/GenBank/DDBJ databases">
        <authorList>
            <consortium name="Pathogen Informatics"/>
        </authorList>
    </citation>
    <scope>NUCLEOTIDE SEQUENCE [LARGE SCALE GENOMIC DNA]</scope>
    <source>
        <strain evidence="2 3">NCTC10125</strain>
    </source>
</reference>
<dbReference type="AlphaFoldDB" id="A0AAJ5NSB6"/>
<keyword evidence="1" id="KW-0472">Membrane</keyword>
<organism evidence="2 3">
    <name type="scientific">Mesomycoplasma dispar</name>
    <dbReference type="NCBI Taxonomy" id="86660"/>
    <lineage>
        <taxon>Bacteria</taxon>
        <taxon>Bacillati</taxon>
        <taxon>Mycoplasmatota</taxon>
        <taxon>Mycoplasmoidales</taxon>
        <taxon>Metamycoplasmataceae</taxon>
        <taxon>Mesomycoplasma</taxon>
    </lineage>
</organism>
<protein>
    <submittedName>
        <fullName evidence="2">Uncharacterized protein</fullName>
    </submittedName>
</protein>
<sequence>MDNFDLKKFINSVLVDTENCKKRKKSKKICWKYQIWLKRTSNLRRKIPLDNLFFTRHFSRLYYIRLKNRKEISEFDWVVNEMQNYYWFYTVIFAYIFNKEQKGFNRKKFFLILSKILFFYLLVIWILIFAVVFALFNDFQLISLTVSWKIISGISAVLVLFESIDLLKQFFIEWTYRRIRKRFFVNK</sequence>
<feature type="transmembrane region" description="Helical" evidence="1">
    <location>
        <begin position="109"/>
        <end position="135"/>
    </location>
</feature>
<accession>A0AAJ5NSB6</accession>
<keyword evidence="1" id="KW-0812">Transmembrane</keyword>
<keyword evidence="1" id="KW-1133">Transmembrane helix</keyword>
<dbReference type="Proteomes" id="UP000289629">
    <property type="component" value="Chromosome"/>
</dbReference>
<proteinExistence type="predicted"/>
<dbReference type="EMBL" id="LR214971">
    <property type="protein sequence ID" value="VEU62767.1"/>
    <property type="molecule type" value="Genomic_DNA"/>
</dbReference>
<name>A0AAJ5NSB6_9BACT</name>
<feature type="transmembrane region" description="Helical" evidence="1">
    <location>
        <begin position="141"/>
        <end position="161"/>
    </location>
</feature>
<gene>
    <name evidence="2" type="ORF">NCTC10125_00768</name>
</gene>
<evidence type="ECO:0000313" key="3">
    <source>
        <dbReference type="Proteomes" id="UP000289629"/>
    </source>
</evidence>